<evidence type="ECO:0000313" key="8">
    <source>
        <dbReference type="Proteomes" id="UP001600165"/>
    </source>
</evidence>
<comment type="caution">
    <text evidence="7">The sequence shown here is derived from an EMBL/GenBank/DDBJ whole genome shotgun (WGS) entry which is preliminary data.</text>
</comment>
<accession>A0ABW6I9N4</accession>
<dbReference type="RefSeq" id="WP_377960548.1">
    <property type="nucleotide sequence ID" value="NZ_JBHZOL010000004.1"/>
</dbReference>
<dbReference type="Gene3D" id="2.40.10.350">
    <property type="entry name" value="Rod shape-determining protein MreC, domain 2"/>
    <property type="match status" value="1"/>
</dbReference>
<name>A0ABW6I9N4_9CYAN</name>
<comment type="similarity">
    <text evidence="1">Belongs to the MreC family.</text>
</comment>
<dbReference type="NCBIfam" id="NF010527">
    <property type="entry name" value="PRK13922.6-2"/>
    <property type="match status" value="1"/>
</dbReference>
<feature type="coiled-coil region" evidence="5">
    <location>
        <begin position="62"/>
        <end position="89"/>
    </location>
</feature>
<evidence type="ECO:0000313" key="7">
    <source>
        <dbReference type="EMBL" id="MFE4104867.1"/>
    </source>
</evidence>
<dbReference type="InterPro" id="IPR042177">
    <property type="entry name" value="Cell/Rod_1"/>
</dbReference>
<dbReference type="PANTHER" id="PTHR34138:SF1">
    <property type="entry name" value="CELL SHAPE-DETERMINING PROTEIN MREC"/>
    <property type="match status" value="1"/>
</dbReference>
<sequence length="266" mass="29620">MFVLRRWWDRYALRTGFIVLAVGSAWFIRQTQGAAVYEIYQWMTRPLQPGLTKPEQIENAYILELQERIIELENQNRTLKDLVDSQDATLEAGVVAAVIGRSADHWWQQVTLARGSQAGIRVGYVVTGPGGLVGRIVSVTPNTSRALLISDPTSRVGVKVSRSRAMGYMRGQSSNRVVMEFFDKLPDVKPGDVVTTSSYSRLYPKDVPIGRIESLDLTKSPAPEAVIQLSSPISALEWVMVHPFEPKLDTDEPGANLTENLENSSF</sequence>
<evidence type="ECO:0000256" key="5">
    <source>
        <dbReference type="SAM" id="Coils"/>
    </source>
</evidence>
<keyword evidence="3" id="KW-0133">Cell shape</keyword>
<dbReference type="Gene3D" id="2.40.10.340">
    <property type="entry name" value="Rod shape-determining protein MreC, domain 1"/>
    <property type="match status" value="1"/>
</dbReference>
<feature type="domain" description="Rod shape-determining protein MreC beta-barrel core" evidence="6">
    <location>
        <begin position="98"/>
        <end position="241"/>
    </location>
</feature>
<dbReference type="PANTHER" id="PTHR34138">
    <property type="entry name" value="CELL SHAPE-DETERMINING PROTEIN MREC"/>
    <property type="match status" value="1"/>
</dbReference>
<organism evidence="7 8">
    <name type="scientific">Almyronema epifaneia S1</name>
    <dbReference type="NCBI Taxonomy" id="2991925"/>
    <lineage>
        <taxon>Bacteria</taxon>
        <taxon>Bacillati</taxon>
        <taxon>Cyanobacteriota</taxon>
        <taxon>Cyanophyceae</taxon>
        <taxon>Nodosilineales</taxon>
        <taxon>Nodosilineaceae</taxon>
        <taxon>Almyronema</taxon>
        <taxon>Almyronema epifaneia</taxon>
    </lineage>
</organism>
<evidence type="ECO:0000256" key="2">
    <source>
        <dbReference type="ARBA" id="ARBA00013855"/>
    </source>
</evidence>
<gene>
    <name evidence="7" type="primary">mreC</name>
    <name evidence="7" type="ORF">ACFVKH_01170</name>
</gene>
<dbReference type="InterPro" id="IPR007221">
    <property type="entry name" value="MreC"/>
</dbReference>
<evidence type="ECO:0000256" key="3">
    <source>
        <dbReference type="ARBA" id="ARBA00022960"/>
    </source>
</evidence>
<evidence type="ECO:0000259" key="6">
    <source>
        <dbReference type="Pfam" id="PF04085"/>
    </source>
</evidence>
<protein>
    <recommendedName>
        <fullName evidence="2">Cell shape-determining protein MreC</fullName>
    </recommendedName>
    <alternativeName>
        <fullName evidence="4">Cell shape protein MreC</fullName>
    </alternativeName>
</protein>
<dbReference type="Pfam" id="PF04085">
    <property type="entry name" value="MreC"/>
    <property type="match status" value="1"/>
</dbReference>
<dbReference type="EMBL" id="JBHZOL010000004">
    <property type="protein sequence ID" value="MFE4104867.1"/>
    <property type="molecule type" value="Genomic_DNA"/>
</dbReference>
<evidence type="ECO:0000256" key="1">
    <source>
        <dbReference type="ARBA" id="ARBA00009369"/>
    </source>
</evidence>
<keyword evidence="5" id="KW-0175">Coiled coil</keyword>
<dbReference type="InterPro" id="IPR055342">
    <property type="entry name" value="MreC_beta-barrel_core"/>
</dbReference>
<dbReference type="InterPro" id="IPR042175">
    <property type="entry name" value="Cell/Rod_MreC_2"/>
</dbReference>
<evidence type="ECO:0000256" key="4">
    <source>
        <dbReference type="ARBA" id="ARBA00032089"/>
    </source>
</evidence>
<dbReference type="Proteomes" id="UP001600165">
    <property type="component" value="Unassembled WGS sequence"/>
</dbReference>
<keyword evidence="8" id="KW-1185">Reference proteome</keyword>
<reference evidence="7 8" key="1">
    <citation type="submission" date="2024-10" db="EMBL/GenBank/DDBJ databases">
        <authorList>
            <person name="Ratan Roy A."/>
            <person name="Morales Sandoval P.H."/>
            <person name="De Los Santos Villalobos S."/>
            <person name="Chakraborty S."/>
            <person name="Mukherjee J."/>
        </authorList>
    </citation>
    <scope>NUCLEOTIDE SEQUENCE [LARGE SCALE GENOMIC DNA]</scope>
    <source>
        <strain evidence="7 8">S1</strain>
    </source>
</reference>
<dbReference type="NCBIfam" id="TIGR00219">
    <property type="entry name" value="mreC"/>
    <property type="match status" value="1"/>
</dbReference>
<proteinExistence type="inferred from homology"/>